<dbReference type="PANTHER" id="PTHR23079">
    <property type="entry name" value="RNA-DEPENDENT RNA POLYMERASE"/>
    <property type="match status" value="1"/>
</dbReference>
<evidence type="ECO:0000313" key="5">
    <source>
        <dbReference type="Proteomes" id="UP000799436"/>
    </source>
</evidence>
<dbReference type="GO" id="GO:0003723">
    <property type="term" value="F:RNA binding"/>
    <property type="evidence" value="ECO:0007669"/>
    <property type="project" value="UniProtKB-KW"/>
</dbReference>
<keyword evidence="5" id="KW-1185">Reference proteome</keyword>
<keyword evidence="1" id="KW-0696">RNA-directed RNA polymerase</keyword>
<feature type="domain" description="RDRP core" evidence="3">
    <location>
        <begin position="332"/>
        <end position="597"/>
    </location>
</feature>
<reference evidence="4" key="1">
    <citation type="journal article" date="2020" name="Stud. Mycol.">
        <title>101 Dothideomycetes genomes: a test case for predicting lifestyles and emergence of pathogens.</title>
        <authorList>
            <person name="Haridas S."/>
            <person name="Albert R."/>
            <person name="Binder M."/>
            <person name="Bloem J."/>
            <person name="Labutti K."/>
            <person name="Salamov A."/>
            <person name="Andreopoulos B."/>
            <person name="Baker S."/>
            <person name="Barry K."/>
            <person name="Bills G."/>
            <person name="Bluhm B."/>
            <person name="Cannon C."/>
            <person name="Castanera R."/>
            <person name="Culley D."/>
            <person name="Daum C."/>
            <person name="Ezra D."/>
            <person name="Gonzalez J."/>
            <person name="Henrissat B."/>
            <person name="Kuo A."/>
            <person name="Liang C."/>
            <person name="Lipzen A."/>
            <person name="Lutzoni F."/>
            <person name="Magnuson J."/>
            <person name="Mondo S."/>
            <person name="Nolan M."/>
            <person name="Ohm R."/>
            <person name="Pangilinan J."/>
            <person name="Park H.-J."/>
            <person name="Ramirez L."/>
            <person name="Alfaro M."/>
            <person name="Sun H."/>
            <person name="Tritt A."/>
            <person name="Yoshinaga Y."/>
            <person name="Zwiers L.-H."/>
            <person name="Turgeon B."/>
            <person name="Goodwin S."/>
            <person name="Spatafora J."/>
            <person name="Crous P."/>
            <person name="Grigoriev I."/>
        </authorList>
    </citation>
    <scope>NUCLEOTIDE SEQUENCE</scope>
    <source>
        <strain evidence="4">CBS 116005</strain>
    </source>
</reference>
<accession>A0A6G1KWT3</accession>
<keyword evidence="1" id="KW-0694">RNA-binding</keyword>
<feature type="region of interest" description="Disordered" evidence="2">
    <location>
        <begin position="1"/>
        <end position="66"/>
    </location>
</feature>
<protein>
    <recommendedName>
        <fullName evidence="1">RNA-dependent RNA polymerase</fullName>
        <ecNumber evidence="1">2.7.7.48</ecNumber>
    </recommendedName>
</protein>
<gene>
    <name evidence="4" type="ORF">EJ03DRAFT_385915</name>
</gene>
<organism evidence="4 5">
    <name type="scientific">Teratosphaeria nubilosa</name>
    <dbReference type="NCBI Taxonomy" id="161662"/>
    <lineage>
        <taxon>Eukaryota</taxon>
        <taxon>Fungi</taxon>
        <taxon>Dikarya</taxon>
        <taxon>Ascomycota</taxon>
        <taxon>Pezizomycotina</taxon>
        <taxon>Dothideomycetes</taxon>
        <taxon>Dothideomycetidae</taxon>
        <taxon>Mycosphaerellales</taxon>
        <taxon>Teratosphaeriaceae</taxon>
        <taxon>Teratosphaeria</taxon>
    </lineage>
</organism>
<dbReference type="Pfam" id="PF05183">
    <property type="entry name" value="RdRP"/>
    <property type="match status" value="1"/>
</dbReference>
<dbReference type="InterPro" id="IPR007855">
    <property type="entry name" value="RDRP"/>
</dbReference>
<dbReference type="OrthoDB" id="10055769at2759"/>
<dbReference type="EMBL" id="ML995920">
    <property type="protein sequence ID" value="KAF2764504.1"/>
    <property type="molecule type" value="Genomic_DNA"/>
</dbReference>
<dbReference type="PANTHER" id="PTHR23079:SF14">
    <property type="entry name" value="RNA-DEPENDENT RNA POLYMERASE"/>
    <property type="match status" value="1"/>
</dbReference>
<dbReference type="GO" id="GO:0030422">
    <property type="term" value="P:siRNA processing"/>
    <property type="evidence" value="ECO:0007669"/>
    <property type="project" value="TreeGrafter"/>
</dbReference>
<dbReference type="AlphaFoldDB" id="A0A6G1KWT3"/>
<dbReference type="GO" id="GO:0031380">
    <property type="term" value="C:nuclear RNA-directed RNA polymerase complex"/>
    <property type="evidence" value="ECO:0007669"/>
    <property type="project" value="TreeGrafter"/>
</dbReference>
<dbReference type="Proteomes" id="UP000799436">
    <property type="component" value="Unassembled WGS sequence"/>
</dbReference>
<dbReference type="InterPro" id="IPR057596">
    <property type="entry name" value="RDRP_core"/>
</dbReference>
<comment type="catalytic activity">
    <reaction evidence="1">
        <text>RNA(n) + a ribonucleoside 5'-triphosphate = RNA(n+1) + diphosphate</text>
        <dbReference type="Rhea" id="RHEA:21248"/>
        <dbReference type="Rhea" id="RHEA-COMP:14527"/>
        <dbReference type="Rhea" id="RHEA-COMP:17342"/>
        <dbReference type="ChEBI" id="CHEBI:33019"/>
        <dbReference type="ChEBI" id="CHEBI:61557"/>
        <dbReference type="ChEBI" id="CHEBI:140395"/>
        <dbReference type="EC" id="2.7.7.48"/>
    </reaction>
</comment>
<keyword evidence="1" id="KW-0808">Transferase</keyword>
<proteinExistence type="inferred from homology"/>
<feature type="compositionally biased region" description="Polar residues" evidence="2">
    <location>
        <begin position="15"/>
        <end position="66"/>
    </location>
</feature>
<name>A0A6G1KWT3_9PEZI</name>
<keyword evidence="1" id="KW-0548">Nucleotidyltransferase</keyword>
<evidence type="ECO:0000259" key="3">
    <source>
        <dbReference type="Pfam" id="PF05183"/>
    </source>
</evidence>
<dbReference type="GO" id="GO:0003968">
    <property type="term" value="F:RNA-directed RNA polymerase activity"/>
    <property type="evidence" value="ECO:0007669"/>
    <property type="project" value="UniProtKB-KW"/>
</dbReference>
<comment type="similarity">
    <text evidence="1">Belongs to the RdRP family.</text>
</comment>
<dbReference type="EC" id="2.7.7.48" evidence="1"/>
<sequence>MLPPPKQPAVRFQNGLPTPNTSFASTTKNKSFTSDGAMTATSNSNLLSSQASTVPTSTCPDDETGSQATEYTFSSIASEQAAELEEEAMKHADGGIKSYARVTKRSLDRNHLPSLHSAKVPIMKPLVQQNAPSRDELTPFDLPPFCAFLPLNLQAAAYSVMRDARLSKYELAKAWRSPRSFKTLSDVAQQYNASTRPQEWLPGYTSATLAGKWEISKTKDGPLLDLTLHPPRREPSCSLQRKFGSDRFLIVDFPDTSENKLSERLKGQSGRRWAQLLIQRKKNKRAAENQLDLAESGTSLVWFFAISGPELAEPPLDSWLGPGYWAPKGCASSDERAVLMLESGFEPSSNSYLRKEVLDIANFVFSLKAKQFKVRLPASTVVYGIYDPTGILMPGEAYLFLSDPIQDEETEKVWSILDGREVLVSRNPSRRNSDVQKIRLVYRTELAHLRDVIVFSSHGPRPLASKLSGGDYDGDTFWVCWDEALAKPFKNAPAPWEAEQKAAQLADFGIEQDKVKLRDFIGLTSSQGPQLDYGARRWIRRSTEMRMRTEWVGVVSNVHVALTYKEGTISSNLSSLLVDLHDFIIDADKQGYIYTNEAFAEQFGHDLDQEDGEEEFEIGASLFDDLDFEAMETWQELSQPTRKRKSDDIEGEQQTPPARRSPESIGITSTIGQAADYRMALDADGLEFWWILAME</sequence>
<feature type="region of interest" description="Disordered" evidence="2">
    <location>
        <begin position="637"/>
        <end position="665"/>
    </location>
</feature>
<evidence type="ECO:0000256" key="1">
    <source>
        <dbReference type="RuleBase" id="RU363098"/>
    </source>
</evidence>
<evidence type="ECO:0000256" key="2">
    <source>
        <dbReference type="SAM" id="MobiDB-lite"/>
    </source>
</evidence>
<evidence type="ECO:0000313" key="4">
    <source>
        <dbReference type="EMBL" id="KAF2764504.1"/>
    </source>
</evidence>